<protein>
    <submittedName>
        <fullName evidence="1">Uncharacterized protein</fullName>
    </submittedName>
</protein>
<proteinExistence type="predicted"/>
<evidence type="ECO:0000313" key="1">
    <source>
        <dbReference type="EMBL" id="TFK64975.1"/>
    </source>
</evidence>
<name>A0ACD3AGU6_9AGAR</name>
<keyword evidence="2" id="KW-1185">Reference proteome</keyword>
<reference evidence="1 2" key="1">
    <citation type="journal article" date="2019" name="Nat. Ecol. Evol.">
        <title>Megaphylogeny resolves global patterns of mushroom evolution.</title>
        <authorList>
            <person name="Varga T."/>
            <person name="Krizsan K."/>
            <person name="Foldi C."/>
            <person name="Dima B."/>
            <person name="Sanchez-Garcia M."/>
            <person name="Sanchez-Ramirez S."/>
            <person name="Szollosi G.J."/>
            <person name="Szarkandi J.G."/>
            <person name="Papp V."/>
            <person name="Albert L."/>
            <person name="Andreopoulos W."/>
            <person name="Angelini C."/>
            <person name="Antonin V."/>
            <person name="Barry K.W."/>
            <person name="Bougher N.L."/>
            <person name="Buchanan P."/>
            <person name="Buyck B."/>
            <person name="Bense V."/>
            <person name="Catcheside P."/>
            <person name="Chovatia M."/>
            <person name="Cooper J."/>
            <person name="Damon W."/>
            <person name="Desjardin D."/>
            <person name="Finy P."/>
            <person name="Geml J."/>
            <person name="Haridas S."/>
            <person name="Hughes K."/>
            <person name="Justo A."/>
            <person name="Karasinski D."/>
            <person name="Kautmanova I."/>
            <person name="Kiss B."/>
            <person name="Kocsube S."/>
            <person name="Kotiranta H."/>
            <person name="LaButti K.M."/>
            <person name="Lechner B.E."/>
            <person name="Liimatainen K."/>
            <person name="Lipzen A."/>
            <person name="Lukacs Z."/>
            <person name="Mihaltcheva S."/>
            <person name="Morgado L.N."/>
            <person name="Niskanen T."/>
            <person name="Noordeloos M.E."/>
            <person name="Ohm R.A."/>
            <person name="Ortiz-Santana B."/>
            <person name="Ovrebo C."/>
            <person name="Racz N."/>
            <person name="Riley R."/>
            <person name="Savchenko A."/>
            <person name="Shiryaev A."/>
            <person name="Soop K."/>
            <person name="Spirin V."/>
            <person name="Szebenyi C."/>
            <person name="Tomsovsky M."/>
            <person name="Tulloss R.E."/>
            <person name="Uehling J."/>
            <person name="Grigoriev I.V."/>
            <person name="Vagvolgyi C."/>
            <person name="Papp T."/>
            <person name="Martin F.M."/>
            <person name="Miettinen O."/>
            <person name="Hibbett D.S."/>
            <person name="Nagy L.G."/>
        </authorList>
    </citation>
    <scope>NUCLEOTIDE SEQUENCE [LARGE SCALE GENOMIC DNA]</scope>
    <source>
        <strain evidence="1 2">NL-1719</strain>
    </source>
</reference>
<dbReference type="Proteomes" id="UP000308600">
    <property type="component" value="Unassembled WGS sequence"/>
</dbReference>
<accession>A0ACD3AGU6</accession>
<dbReference type="EMBL" id="ML208453">
    <property type="protein sequence ID" value="TFK64975.1"/>
    <property type="molecule type" value="Genomic_DNA"/>
</dbReference>
<evidence type="ECO:0000313" key="2">
    <source>
        <dbReference type="Proteomes" id="UP000308600"/>
    </source>
</evidence>
<organism evidence="1 2">
    <name type="scientific">Pluteus cervinus</name>
    <dbReference type="NCBI Taxonomy" id="181527"/>
    <lineage>
        <taxon>Eukaryota</taxon>
        <taxon>Fungi</taxon>
        <taxon>Dikarya</taxon>
        <taxon>Basidiomycota</taxon>
        <taxon>Agaricomycotina</taxon>
        <taxon>Agaricomycetes</taxon>
        <taxon>Agaricomycetidae</taxon>
        <taxon>Agaricales</taxon>
        <taxon>Pluteineae</taxon>
        <taxon>Pluteaceae</taxon>
        <taxon>Pluteus</taxon>
    </lineage>
</organism>
<sequence>MSTATGLASLTSEGVSMQSAVSSFAETAKVMIKGLEALAQVHPAIGVAVIAFKLVVTFDMTRRENNKKILALKIEMQDMMAVLFELRHIRDPMEKGPDGSPLGARMQKLMTKIANDIKDVGSACDAYLKKSFLARTLKSKIYESRLADYGSKFESNKTEIQRCLSMHTARGVDTANEKLDAQGLKIDEMTSKFDQVLTVFRQLDSPREVEIQRFFEENGGVKACIEDDELLYTLVSKGGQEASEAGDDLLKTRKVLLKEFHEDIDKMLEDHTVLFQGKLDIQSKQLDAIQAILTSGSHDKIVDRDLKTIWKEMGWKGSVKARHFVLALHDYYSEGSFLASQESNTPSGSPVVLSPDPMPVVDDRWTLSYINVTRVQPILESVDDDGTGFVSIKEVNNFVTSRPLGWTLLQRLAYWAAGWHLSILSYRNKIYKQVRKIFKLLDHLMPANQALVEDYLKSVPLLRIEHVLRSTKSVETRHDAELTKLIDLFEKMEEERLTQNLAAVGYELDSAETVGLVTGPGRIERYLFPLVYLLLKRDLRIIMLACKCVIREDELWLALDSIRSVFRVVDERINRMTGIFKQVHADVEKGLGMFAFGMFQLYYDKLYGQELFPVIDKDSSYLKWREDTSQANEVENLQDEINSLSNTELKYGPMDLTPVFQELQSSYAGDMPDDTTIQGRWSGNFWYSRQSGSVVSVHGLTELQIDAQADGNLAGAGQNSVGFMTISGTLDADNVVKLSMKYQYGYPIVCEGKFYPDLQKIDASWQTEDLKGDGQEDYRYITFWRTPAHLNRYRTEMANRDISLACARWAFARKAILHEVGRKSWSWTFLKARISEATRLLPLSIRHATNYSNVTPNNKLDQDETDALYSLRTFVPVHITRMFVAFADFHISRLMLVHRANCDSCQRSIYDTRLICLACVDKDFTNTLDICRSCMTTSTSRDELHHNPSHSMIKYEHVVRDFNEVWSSRTLVIRAKAALTTPGETITTPDEREGQEAAPASHDTPADGSGPPKPTTSILCFACSKALSIPCWVCRICTPDIFLCLDCEEKRVTSPDGHTHKLNHPLVRIGTIDPDPPIRAEKTDTEARLAALENRVDARTTQLEIMVQERTTQLEKILQDHTTQLGTMVQNVQEGTSQLETRVEERLSQLDAKVQERLVRLETKIQEQFSSLESLLRQVISTQVEGGPRAA</sequence>
<gene>
    <name evidence="1" type="ORF">BDN72DRAFT_962870</name>
</gene>